<feature type="compositionally biased region" description="Basic residues" evidence="1">
    <location>
        <begin position="28"/>
        <end position="38"/>
    </location>
</feature>
<dbReference type="EMBL" id="MN695287">
    <property type="protein sequence ID" value="QGY72862.1"/>
    <property type="molecule type" value="Genomic_DNA"/>
</dbReference>
<feature type="region of interest" description="Disordered" evidence="1">
    <location>
        <begin position="60"/>
        <end position="88"/>
    </location>
</feature>
<evidence type="ECO:0000313" key="2">
    <source>
        <dbReference type="EMBL" id="QGY72862.1"/>
    </source>
</evidence>
<organism evidence="2">
    <name type="scientific">Mycetohabitans sp</name>
    <dbReference type="NCBI Taxonomy" id="2571162"/>
    <lineage>
        <taxon>Bacteria</taxon>
        <taxon>Pseudomonadati</taxon>
        <taxon>Pseudomonadota</taxon>
        <taxon>Betaproteobacteria</taxon>
        <taxon>Burkholderiales</taxon>
        <taxon>Burkholderiaceae</taxon>
        <taxon>Mycetohabitans</taxon>
    </lineage>
</organism>
<protein>
    <submittedName>
        <fullName evidence="2">Uncharacterized protein</fullName>
    </submittedName>
</protein>
<sequence>MECPGLEPAIMLAKESRKRRRERDGSTHRRSKQRWHWGRSRVSERWWNWRTHSMCTRISSRNGSGNCKSVRPMCSATSPARARESVGE</sequence>
<proteinExistence type="predicted"/>
<accession>A0A6B9HDN9</accession>
<reference evidence="2" key="1">
    <citation type="journal article" date="2020" name="ACS Chem. Biol.">
        <title>Genome Mining and Heterologous Expression Reveal Two Distinct Families of Lasso Peptides Highly Conserved in Endofungal Bacteria.</title>
        <authorList>
            <person name="Bratovanov E.V."/>
            <person name="Ishida K."/>
            <person name="Heinze B."/>
            <person name="Pidot S.J."/>
            <person name="Stinear T.P."/>
            <person name="Hegemann J.D."/>
            <person name="Marahiel M.A."/>
            <person name="Hertweck C."/>
        </authorList>
    </citation>
    <scope>NUCLEOTIDE SEQUENCE</scope>
    <source>
        <strain evidence="2">B6</strain>
    </source>
</reference>
<name>A0A6B9HDN9_9BURK</name>
<dbReference type="AlphaFoldDB" id="A0A6B9HDN9"/>
<feature type="region of interest" description="Disordered" evidence="1">
    <location>
        <begin position="1"/>
        <end position="38"/>
    </location>
</feature>
<evidence type="ECO:0000256" key="1">
    <source>
        <dbReference type="SAM" id="MobiDB-lite"/>
    </source>
</evidence>